<dbReference type="Pfam" id="PF13274">
    <property type="entry name" value="SocA_Panacea"/>
    <property type="match status" value="1"/>
</dbReference>
<dbReference type="RefSeq" id="WP_117759878.1">
    <property type="nucleotide sequence ID" value="NZ_QRVT01000002.1"/>
</dbReference>
<accession>A0A412K8A0</accession>
<evidence type="ECO:0000259" key="1">
    <source>
        <dbReference type="Pfam" id="PF13274"/>
    </source>
</evidence>
<dbReference type="AlphaFoldDB" id="A0A412K8A0"/>
<comment type="caution">
    <text evidence="2">The sequence shown here is derived from an EMBL/GenBank/DDBJ whole genome shotgun (WGS) entry which is preliminary data.</text>
</comment>
<sequence>MAIDEQKYENVILYLIANMRDGMIHGKKKLAKLLYYVDFDRFEYKESMETITGDSYKHRPMGPVPDQFQDVVERMRQQGRINVKEIQEYDMYRPTTVYSSDVKPDMSVFDEDDKRILERVIRHYGASSGRDLELRSHGEAPWRAVGEKEDIPFELAFYRETDFSDAM</sequence>
<feature type="domain" description="Antitoxin SocA-like Panacea" evidence="1">
    <location>
        <begin position="30"/>
        <end position="142"/>
    </location>
</feature>
<reference evidence="2 3" key="1">
    <citation type="submission" date="2018-08" db="EMBL/GenBank/DDBJ databases">
        <title>A genome reference for cultivated species of the human gut microbiota.</title>
        <authorList>
            <person name="Zou Y."/>
            <person name="Xue W."/>
            <person name="Luo G."/>
        </authorList>
    </citation>
    <scope>NUCLEOTIDE SEQUENCE [LARGE SCALE GENOMIC DNA]</scope>
    <source>
        <strain evidence="2 3">AF21-27</strain>
    </source>
</reference>
<evidence type="ECO:0000313" key="3">
    <source>
        <dbReference type="Proteomes" id="UP000285462"/>
    </source>
</evidence>
<dbReference type="EMBL" id="QRVT01000002">
    <property type="protein sequence ID" value="RGS65100.1"/>
    <property type="molecule type" value="Genomic_DNA"/>
</dbReference>
<organism evidence="2 3">
    <name type="scientific">Bifidobacterium adolescentis</name>
    <dbReference type="NCBI Taxonomy" id="1680"/>
    <lineage>
        <taxon>Bacteria</taxon>
        <taxon>Bacillati</taxon>
        <taxon>Actinomycetota</taxon>
        <taxon>Actinomycetes</taxon>
        <taxon>Bifidobacteriales</taxon>
        <taxon>Bifidobacteriaceae</taxon>
        <taxon>Bifidobacterium</taxon>
    </lineage>
</organism>
<name>A0A412K8A0_BIFAD</name>
<proteinExistence type="predicted"/>
<protein>
    <submittedName>
        <fullName evidence="2">DUF4065 domain-containing protein</fullName>
    </submittedName>
</protein>
<dbReference type="InterPro" id="IPR025272">
    <property type="entry name" value="SocA_Panacea"/>
</dbReference>
<evidence type="ECO:0000313" key="2">
    <source>
        <dbReference type="EMBL" id="RGS65100.1"/>
    </source>
</evidence>
<gene>
    <name evidence="2" type="ORF">DWX79_05745</name>
</gene>
<dbReference type="Proteomes" id="UP000285462">
    <property type="component" value="Unassembled WGS sequence"/>
</dbReference>